<reference evidence="3" key="1">
    <citation type="submission" date="2023-07" db="EMBL/GenBank/DDBJ databases">
        <title>Cedecea davisae an AmpC producer and its therapeutic implications.</title>
        <authorList>
            <person name="Notter J."/>
        </authorList>
    </citation>
    <scope>NUCLEOTIDE SEQUENCE [LARGE SCALE GENOMIC DNA]</scope>
    <source>
        <strain evidence="3">1</strain>
    </source>
</reference>
<comment type="caution">
    <text evidence="2">The sequence shown here is derived from an EMBL/GenBank/DDBJ whole genome shotgun (WGS) entry which is preliminary data.</text>
</comment>
<proteinExistence type="predicted"/>
<organism evidence="2 3">
    <name type="scientific">Cedecea davisae</name>
    <dbReference type="NCBI Taxonomy" id="158484"/>
    <lineage>
        <taxon>Bacteria</taxon>
        <taxon>Pseudomonadati</taxon>
        <taxon>Pseudomonadota</taxon>
        <taxon>Gammaproteobacteria</taxon>
        <taxon>Enterobacterales</taxon>
        <taxon>Enterobacteriaceae</taxon>
        <taxon>Cedecea</taxon>
    </lineage>
</organism>
<keyword evidence="2" id="KW-0808">Transferase</keyword>
<protein>
    <submittedName>
        <fullName evidence="2">4'-phosphopantetheinyl transferase superfamily protein</fullName>
    </submittedName>
</protein>
<evidence type="ECO:0000259" key="1">
    <source>
        <dbReference type="Pfam" id="PF01648"/>
    </source>
</evidence>
<keyword evidence="3" id="KW-1185">Reference proteome</keyword>
<sequence length="213" mass="23346">MKSANALHTEAPYRLAVGQVTSLSSPACVSRWLSAELIASAPQGIRRPVWLAGRVLLAQLLDNGMLPLLRSGSHGKPWHPELPAFNITNSAHAVAVLVGCHPVGCDMELLRPRKRWQAVAQHSFAAPLYEQLLELPEEEQLAEFWRFWTAHEAVVKQRGGTVWQLPELNLPLASLCPPGLHLMHIVCGEMLIACCGHQVFAPNFAPGQVVGRV</sequence>
<gene>
    <name evidence="2" type="ORF">KC222_18680</name>
</gene>
<feature type="domain" description="4'-phosphopantetheinyl transferase" evidence="1">
    <location>
        <begin position="102"/>
        <end position="162"/>
    </location>
</feature>
<evidence type="ECO:0000313" key="2">
    <source>
        <dbReference type="EMBL" id="MBU4684030.1"/>
    </source>
</evidence>
<dbReference type="RefSeq" id="WP_216376867.1">
    <property type="nucleotide sequence ID" value="NZ_JAGRYT010000030.1"/>
</dbReference>
<dbReference type="InterPro" id="IPR008278">
    <property type="entry name" value="4-PPantetheinyl_Trfase_dom"/>
</dbReference>
<evidence type="ECO:0000313" key="3">
    <source>
        <dbReference type="Proteomes" id="UP000686327"/>
    </source>
</evidence>
<accession>A0ABS6DMU0</accession>
<dbReference type="EMBL" id="JAGRYU010000035">
    <property type="protein sequence ID" value="MBU4684030.1"/>
    <property type="molecule type" value="Genomic_DNA"/>
</dbReference>
<dbReference type="Pfam" id="PF01648">
    <property type="entry name" value="ACPS"/>
    <property type="match status" value="1"/>
</dbReference>
<name>A0ABS6DMU0_9ENTR</name>
<dbReference type="GO" id="GO:0016740">
    <property type="term" value="F:transferase activity"/>
    <property type="evidence" value="ECO:0007669"/>
    <property type="project" value="UniProtKB-KW"/>
</dbReference>
<dbReference type="Proteomes" id="UP000686327">
    <property type="component" value="Unassembled WGS sequence"/>
</dbReference>